<sequence>MDRRTFEGPMDWEYQNRGPFDPTSPFAQAAQSGGLQHGFASPTRPSVSSRPNPFATPSKPQPNRPLFTPQNNSAKPSAPPFRNPSFTTPRKPFDEVVLSEASGAEDSPARTEASDLPNDTPEADRMSDVFMSGAITPGKVDKSYRYQKGGLSARKHASGKGDIRPYRDLGASDLSRRRRRRDRNIHMQRHYQEWDDDSDDSLYDRSRYRSRHKNGKAPPRNGGVIGSIFHMMEEHHTAPENLHRWIQLGINVFLGGIFCVGIFSVAHAVYADIVAVNELARQEIRADIARCQDSYLANGCATTDAPAFKAMCADWYECMTQDPESIVRVRATLKEAAHIMNDFFGNLNLKAWGAFMALLVGTLFANNALSWKAANNAAPHPPGPHPSHGHGWGGPIEDSPWVPLHTPKMQRHGLLGDDTDTDGTPPRAQLRSPSKRNRSISPVKYAR</sequence>
<keyword evidence="2" id="KW-0472">Membrane</keyword>
<dbReference type="STRING" id="857340.A0A086ST55"/>
<comment type="caution">
    <text evidence="4">The sequence shown here is derived from an EMBL/GenBank/DDBJ whole genome shotgun (WGS) entry which is preliminary data.</text>
</comment>
<feature type="region of interest" description="Disordered" evidence="1">
    <location>
        <begin position="377"/>
        <end position="447"/>
    </location>
</feature>
<dbReference type="AlphaFoldDB" id="A0A086ST55"/>
<dbReference type="GO" id="GO:0031965">
    <property type="term" value="C:nuclear membrane"/>
    <property type="evidence" value="ECO:0007669"/>
    <property type="project" value="InterPro"/>
</dbReference>
<evidence type="ECO:0000259" key="3">
    <source>
        <dbReference type="SMART" id="SM01042"/>
    </source>
</evidence>
<feature type="domain" description="Brl1/Brr6" evidence="3">
    <location>
        <begin position="242"/>
        <end position="367"/>
    </location>
</feature>
<evidence type="ECO:0000313" key="5">
    <source>
        <dbReference type="Proteomes" id="UP000029964"/>
    </source>
</evidence>
<dbReference type="OrthoDB" id="5961at2759"/>
<dbReference type="PANTHER" id="PTHR28136:SF1">
    <property type="entry name" value="NUCLEUS EXPORT PROTEIN BRL1"/>
    <property type="match status" value="1"/>
</dbReference>
<evidence type="ECO:0000256" key="1">
    <source>
        <dbReference type="SAM" id="MobiDB-lite"/>
    </source>
</evidence>
<dbReference type="HOGENOM" id="CLU_040960_0_0_1"/>
<dbReference type="InterPro" id="IPR018767">
    <property type="entry name" value="Brl1/Brr6_dom"/>
</dbReference>
<dbReference type="GO" id="GO:0006998">
    <property type="term" value="P:nuclear envelope organization"/>
    <property type="evidence" value="ECO:0007669"/>
    <property type="project" value="InterPro"/>
</dbReference>
<name>A0A086ST55_HAPC1</name>
<feature type="transmembrane region" description="Helical" evidence="2">
    <location>
        <begin position="351"/>
        <end position="369"/>
    </location>
</feature>
<organism evidence="4 5">
    <name type="scientific">Hapsidospora chrysogenum (strain ATCC 11550 / CBS 779.69 / DSM 880 / IAM 14645 / JCM 23072 / IMI 49137)</name>
    <name type="common">Acremonium chrysogenum</name>
    <dbReference type="NCBI Taxonomy" id="857340"/>
    <lineage>
        <taxon>Eukaryota</taxon>
        <taxon>Fungi</taxon>
        <taxon>Dikarya</taxon>
        <taxon>Ascomycota</taxon>
        <taxon>Pezizomycotina</taxon>
        <taxon>Sordariomycetes</taxon>
        <taxon>Hypocreomycetidae</taxon>
        <taxon>Hypocreales</taxon>
        <taxon>Bionectriaceae</taxon>
        <taxon>Hapsidospora</taxon>
    </lineage>
</organism>
<feature type="transmembrane region" description="Helical" evidence="2">
    <location>
        <begin position="248"/>
        <end position="270"/>
    </location>
</feature>
<feature type="region of interest" description="Disordered" evidence="1">
    <location>
        <begin position="151"/>
        <end position="170"/>
    </location>
</feature>
<reference evidence="5" key="1">
    <citation type="journal article" date="2014" name="Genome Announc.">
        <title>Genome sequence and annotation of Acremonium chrysogenum, producer of the beta-lactam antibiotic cephalosporin C.</title>
        <authorList>
            <person name="Terfehr D."/>
            <person name="Dahlmann T.A."/>
            <person name="Specht T."/>
            <person name="Zadra I."/>
            <person name="Kuernsteiner H."/>
            <person name="Kueck U."/>
        </authorList>
    </citation>
    <scope>NUCLEOTIDE SEQUENCE [LARGE SCALE GENOMIC DNA]</scope>
    <source>
        <strain evidence="5">ATCC 11550 / CBS 779.69 / DSM 880 / IAM 14645 / JCM 23072 / IMI 49137</strain>
    </source>
</reference>
<keyword evidence="5" id="KW-1185">Reference proteome</keyword>
<keyword evidence="2" id="KW-0812">Transmembrane</keyword>
<dbReference type="InterPro" id="IPR040202">
    <property type="entry name" value="Brl1/Brr6"/>
</dbReference>
<dbReference type="Proteomes" id="UP000029964">
    <property type="component" value="Unassembled WGS sequence"/>
</dbReference>
<proteinExistence type="predicted"/>
<keyword evidence="2" id="KW-1133">Transmembrane helix</keyword>
<dbReference type="SMART" id="SM01042">
    <property type="entry name" value="Brr6_like_C_C"/>
    <property type="match status" value="1"/>
</dbReference>
<evidence type="ECO:0000313" key="4">
    <source>
        <dbReference type="EMBL" id="KFH40287.1"/>
    </source>
</evidence>
<dbReference type="Pfam" id="PF10104">
    <property type="entry name" value="Brr6_like_C_C"/>
    <property type="match status" value="1"/>
</dbReference>
<protein>
    <submittedName>
        <fullName evidence="4">Nucleus export protein-like protein</fullName>
    </submittedName>
</protein>
<dbReference type="EMBL" id="JPKY01000241">
    <property type="protein sequence ID" value="KFH40287.1"/>
    <property type="molecule type" value="Genomic_DNA"/>
</dbReference>
<evidence type="ECO:0000256" key="2">
    <source>
        <dbReference type="SAM" id="Phobius"/>
    </source>
</evidence>
<feature type="region of interest" description="Disordered" evidence="1">
    <location>
        <begin position="1"/>
        <end position="125"/>
    </location>
</feature>
<gene>
    <name evidence="4" type="ORF">ACRE_090520</name>
</gene>
<dbReference type="GO" id="GO:0055088">
    <property type="term" value="P:lipid homeostasis"/>
    <property type="evidence" value="ECO:0007669"/>
    <property type="project" value="InterPro"/>
</dbReference>
<accession>A0A086ST55</accession>
<feature type="compositionally biased region" description="Polar residues" evidence="1">
    <location>
        <begin position="25"/>
        <end position="34"/>
    </location>
</feature>
<dbReference type="PANTHER" id="PTHR28136">
    <property type="entry name" value="NUCLEUS EXPORT PROTEIN BRR6"/>
    <property type="match status" value="1"/>
</dbReference>